<protein>
    <submittedName>
        <fullName evidence="1">Uncharacterized protein</fullName>
    </submittedName>
</protein>
<keyword evidence="2" id="KW-1185">Reference proteome</keyword>
<dbReference type="Proteomes" id="UP000054843">
    <property type="component" value="Unassembled WGS sequence"/>
</dbReference>
<reference evidence="1 2" key="1">
    <citation type="submission" date="2015-01" db="EMBL/GenBank/DDBJ databases">
        <title>Evolution of Trichinella species and genotypes.</title>
        <authorList>
            <person name="Korhonen P.K."/>
            <person name="Edoardo P."/>
            <person name="Giuseppe L.R."/>
            <person name="Gasser R.B."/>
        </authorList>
    </citation>
    <scope>NUCLEOTIDE SEQUENCE [LARGE SCALE GENOMIC DNA]</scope>
    <source>
        <strain evidence="1">ISS1980</strain>
    </source>
</reference>
<comment type="caution">
    <text evidence="1">The sequence shown here is derived from an EMBL/GenBank/DDBJ whole genome shotgun (WGS) entry which is preliminary data.</text>
</comment>
<sequence>MSIMYCIQKRMHPGSVSREFRCHLFHKYGVVCDETL</sequence>
<evidence type="ECO:0000313" key="2">
    <source>
        <dbReference type="Proteomes" id="UP000054843"/>
    </source>
</evidence>
<name>A0A0V1LX13_9BILA</name>
<dbReference type="AlphaFoldDB" id="A0A0V1LX13"/>
<dbReference type="EMBL" id="JYDO01001536">
    <property type="protein sequence ID" value="KRZ64045.1"/>
    <property type="molecule type" value="Genomic_DNA"/>
</dbReference>
<proteinExistence type="predicted"/>
<accession>A0A0V1LX13</accession>
<gene>
    <name evidence="1" type="ORF">T10_3178</name>
</gene>
<organism evidence="1 2">
    <name type="scientific">Trichinella papuae</name>
    <dbReference type="NCBI Taxonomy" id="268474"/>
    <lineage>
        <taxon>Eukaryota</taxon>
        <taxon>Metazoa</taxon>
        <taxon>Ecdysozoa</taxon>
        <taxon>Nematoda</taxon>
        <taxon>Enoplea</taxon>
        <taxon>Dorylaimia</taxon>
        <taxon>Trichinellida</taxon>
        <taxon>Trichinellidae</taxon>
        <taxon>Trichinella</taxon>
    </lineage>
</organism>
<evidence type="ECO:0000313" key="1">
    <source>
        <dbReference type="EMBL" id="KRZ64045.1"/>
    </source>
</evidence>